<evidence type="ECO:0000256" key="1">
    <source>
        <dbReference type="SAM" id="MobiDB-lite"/>
    </source>
</evidence>
<dbReference type="AlphaFoldDB" id="A0A2S6IW93"/>
<name>A0A2S6IW93_9ACTN</name>
<dbReference type="EMBL" id="PTJD01000001">
    <property type="protein sequence ID" value="PPK98546.1"/>
    <property type="molecule type" value="Genomic_DNA"/>
</dbReference>
<proteinExistence type="predicted"/>
<gene>
    <name evidence="2" type="ORF">CLV92_101242</name>
</gene>
<organism evidence="2 3">
    <name type="scientific">Kineococcus xinjiangensis</name>
    <dbReference type="NCBI Taxonomy" id="512762"/>
    <lineage>
        <taxon>Bacteria</taxon>
        <taxon>Bacillati</taxon>
        <taxon>Actinomycetota</taxon>
        <taxon>Actinomycetes</taxon>
        <taxon>Kineosporiales</taxon>
        <taxon>Kineosporiaceae</taxon>
        <taxon>Kineococcus</taxon>
    </lineage>
</organism>
<evidence type="ECO:0000313" key="2">
    <source>
        <dbReference type="EMBL" id="PPK98546.1"/>
    </source>
</evidence>
<accession>A0A2S6IW93</accession>
<evidence type="ECO:0000313" key="3">
    <source>
        <dbReference type="Proteomes" id="UP000239485"/>
    </source>
</evidence>
<keyword evidence="3" id="KW-1185">Reference proteome</keyword>
<dbReference type="OrthoDB" id="3291843at2"/>
<protein>
    <recommendedName>
        <fullName evidence="4">Cell division septum initiation protein DivIVA</fullName>
    </recommendedName>
</protein>
<comment type="caution">
    <text evidence="2">The sequence shown here is derived from an EMBL/GenBank/DDBJ whole genome shotgun (WGS) entry which is preliminary data.</text>
</comment>
<evidence type="ECO:0008006" key="4">
    <source>
        <dbReference type="Google" id="ProtNLM"/>
    </source>
</evidence>
<sequence>MEVHEKLGQLAAVVTGARGIPMSTSCVVDREDVLRLVSDIRRLLPVEVQQAGDVLAARDDVLTAARAEAEHVVADARARADELVEQQAVMRAARERAEHIVASAREEAARLRSDADDWCDGKLADFESEVQRLLQQAARGRERLRSRRAEAGGDEAEAPAAEEPAARSGDGGS</sequence>
<reference evidence="2 3" key="1">
    <citation type="submission" date="2018-02" db="EMBL/GenBank/DDBJ databases">
        <title>Genomic Encyclopedia of Archaeal and Bacterial Type Strains, Phase II (KMG-II): from individual species to whole genera.</title>
        <authorList>
            <person name="Goeker M."/>
        </authorList>
    </citation>
    <scope>NUCLEOTIDE SEQUENCE [LARGE SCALE GENOMIC DNA]</scope>
    <source>
        <strain evidence="2 3">DSM 22857</strain>
    </source>
</reference>
<feature type="compositionally biased region" description="Basic and acidic residues" evidence="1">
    <location>
        <begin position="139"/>
        <end position="151"/>
    </location>
</feature>
<feature type="region of interest" description="Disordered" evidence="1">
    <location>
        <begin position="138"/>
        <end position="173"/>
    </location>
</feature>
<dbReference type="Proteomes" id="UP000239485">
    <property type="component" value="Unassembled WGS sequence"/>
</dbReference>
<dbReference type="RefSeq" id="WP_104430937.1">
    <property type="nucleotide sequence ID" value="NZ_PTJD01000001.1"/>
</dbReference>